<feature type="domain" description="Glucosamine/galactosamine-6-phosphate isomerase" evidence="8">
    <location>
        <begin position="13"/>
        <end position="221"/>
    </location>
</feature>
<accession>A0ABW0GT15</accession>
<evidence type="ECO:0000256" key="6">
    <source>
        <dbReference type="ARBA" id="ARBA00020337"/>
    </source>
</evidence>
<comment type="catalytic activity">
    <reaction evidence="1 7">
        <text>6-phospho-D-glucono-1,5-lactone + H2O = 6-phospho-D-gluconate + H(+)</text>
        <dbReference type="Rhea" id="RHEA:12556"/>
        <dbReference type="ChEBI" id="CHEBI:15377"/>
        <dbReference type="ChEBI" id="CHEBI:15378"/>
        <dbReference type="ChEBI" id="CHEBI:57955"/>
        <dbReference type="ChEBI" id="CHEBI:58759"/>
        <dbReference type="EC" id="3.1.1.31"/>
    </reaction>
</comment>
<dbReference type="EMBL" id="JBHSLL010000010">
    <property type="protein sequence ID" value="MFC5384772.1"/>
    <property type="molecule type" value="Genomic_DNA"/>
</dbReference>
<evidence type="ECO:0000256" key="1">
    <source>
        <dbReference type="ARBA" id="ARBA00000832"/>
    </source>
</evidence>
<dbReference type="PANTHER" id="PTHR11054">
    <property type="entry name" value="6-PHOSPHOGLUCONOLACTONASE"/>
    <property type="match status" value="1"/>
</dbReference>
<dbReference type="Pfam" id="PF01182">
    <property type="entry name" value="Glucosamine_iso"/>
    <property type="match status" value="1"/>
</dbReference>
<evidence type="ECO:0000313" key="10">
    <source>
        <dbReference type="Proteomes" id="UP001596016"/>
    </source>
</evidence>
<evidence type="ECO:0000256" key="2">
    <source>
        <dbReference type="ARBA" id="ARBA00002681"/>
    </source>
</evidence>
<dbReference type="PANTHER" id="PTHR11054:SF0">
    <property type="entry name" value="6-PHOSPHOGLUCONOLACTONASE"/>
    <property type="match status" value="1"/>
</dbReference>
<dbReference type="NCBIfam" id="TIGR01198">
    <property type="entry name" value="pgl"/>
    <property type="match status" value="1"/>
</dbReference>
<comment type="similarity">
    <text evidence="4 7">Belongs to the glucosamine/galactosamine-6-phosphate isomerase family. 6-phosphogluconolactonase subfamily.</text>
</comment>
<dbReference type="GO" id="GO:0017057">
    <property type="term" value="F:6-phosphogluconolactonase activity"/>
    <property type="evidence" value="ECO:0007669"/>
    <property type="project" value="UniProtKB-EC"/>
</dbReference>
<dbReference type="Gene3D" id="3.40.50.1360">
    <property type="match status" value="1"/>
</dbReference>
<evidence type="ECO:0000313" key="9">
    <source>
        <dbReference type="EMBL" id="MFC5384772.1"/>
    </source>
</evidence>
<organism evidence="9 10">
    <name type="scientific">Aquamicrobium segne</name>
    <dbReference type="NCBI Taxonomy" id="469547"/>
    <lineage>
        <taxon>Bacteria</taxon>
        <taxon>Pseudomonadati</taxon>
        <taxon>Pseudomonadota</taxon>
        <taxon>Alphaproteobacteria</taxon>
        <taxon>Hyphomicrobiales</taxon>
        <taxon>Phyllobacteriaceae</taxon>
        <taxon>Aquamicrobium</taxon>
    </lineage>
</organism>
<dbReference type="InterPro" id="IPR005900">
    <property type="entry name" value="6-phosphogluconolactonase_DevB"/>
</dbReference>
<sequence length="233" mass="24652">MSVKTCEWLEFSTRKALATALADTVAQRLTAAIESRGGALLAVSGGTTPALFFETLSTRAIAWSKVTVMLVDERFVPSSSPRSNAALVSEKLLRNKAAVARFLPLYHPAQNVAAAASRAEAELLGLDWPLDVVVLGMGTDGHTASFFPDASTLDLLLDPASSQVVLPVDAVSAGEPRLTLSMPRLISAGFLALHIEGQEKRAVFEAAMEGNAVTPIRAVIEASPQPVKVFWAA</sequence>
<protein>
    <recommendedName>
        <fullName evidence="6 7">6-phosphogluconolactonase</fullName>
        <shortName evidence="7">6PGL</shortName>
        <ecNumber evidence="5 7">3.1.1.31</ecNumber>
    </recommendedName>
</protein>
<evidence type="ECO:0000259" key="8">
    <source>
        <dbReference type="Pfam" id="PF01182"/>
    </source>
</evidence>
<dbReference type="InterPro" id="IPR037171">
    <property type="entry name" value="NagB/RpiA_transferase-like"/>
</dbReference>
<evidence type="ECO:0000256" key="3">
    <source>
        <dbReference type="ARBA" id="ARBA00004961"/>
    </source>
</evidence>
<keyword evidence="7 9" id="KW-0378">Hydrolase</keyword>
<evidence type="ECO:0000256" key="7">
    <source>
        <dbReference type="RuleBase" id="RU365095"/>
    </source>
</evidence>
<dbReference type="InterPro" id="IPR039104">
    <property type="entry name" value="6PGL"/>
</dbReference>
<comment type="caution">
    <text evidence="9">The sequence shown here is derived from an EMBL/GenBank/DDBJ whole genome shotgun (WGS) entry which is preliminary data.</text>
</comment>
<dbReference type="SUPFAM" id="SSF100950">
    <property type="entry name" value="NagB/RpiA/CoA transferase-like"/>
    <property type="match status" value="1"/>
</dbReference>
<dbReference type="Proteomes" id="UP001596016">
    <property type="component" value="Unassembled WGS sequence"/>
</dbReference>
<comment type="function">
    <text evidence="2 7">Hydrolysis of 6-phosphogluconolactone to 6-phosphogluconate.</text>
</comment>
<dbReference type="InterPro" id="IPR006148">
    <property type="entry name" value="Glc/Gal-6P_isomerase"/>
</dbReference>
<evidence type="ECO:0000256" key="4">
    <source>
        <dbReference type="ARBA" id="ARBA00010662"/>
    </source>
</evidence>
<dbReference type="EC" id="3.1.1.31" evidence="5 7"/>
<dbReference type="RefSeq" id="WP_378227713.1">
    <property type="nucleotide sequence ID" value="NZ_JBHSLL010000010.1"/>
</dbReference>
<dbReference type="CDD" id="cd01400">
    <property type="entry name" value="6PGL"/>
    <property type="match status" value="1"/>
</dbReference>
<name>A0ABW0GT15_9HYPH</name>
<proteinExistence type="inferred from homology"/>
<reference evidence="10" key="1">
    <citation type="journal article" date="2019" name="Int. J. Syst. Evol. Microbiol.">
        <title>The Global Catalogue of Microorganisms (GCM) 10K type strain sequencing project: providing services to taxonomists for standard genome sequencing and annotation.</title>
        <authorList>
            <consortium name="The Broad Institute Genomics Platform"/>
            <consortium name="The Broad Institute Genome Sequencing Center for Infectious Disease"/>
            <person name="Wu L."/>
            <person name="Ma J."/>
        </authorList>
    </citation>
    <scope>NUCLEOTIDE SEQUENCE [LARGE SCALE GENOMIC DNA]</scope>
    <source>
        <strain evidence="10">CGMCC 4.1415</strain>
    </source>
</reference>
<keyword evidence="10" id="KW-1185">Reference proteome</keyword>
<gene>
    <name evidence="7 9" type="primary">pgl</name>
    <name evidence="9" type="ORF">ACFPLB_02205</name>
</gene>
<evidence type="ECO:0000256" key="5">
    <source>
        <dbReference type="ARBA" id="ARBA00013198"/>
    </source>
</evidence>
<comment type="pathway">
    <text evidence="3 7">Carbohydrate degradation; pentose phosphate pathway; D-ribulose 5-phosphate from D-glucose 6-phosphate (oxidative stage): step 2/3.</text>
</comment>